<dbReference type="InterPro" id="IPR002093">
    <property type="entry name" value="BRCA2_repeat"/>
</dbReference>
<evidence type="ECO:0008006" key="6">
    <source>
        <dbReference type="Google" id="ProtNLM"/>
    </source>
</evidence>
<dbReference type="Gene3D" id="2.40.50.140">
    <property type="entry name" value="Nucleic acid-binding proteins"/>
    <property type="match status" value="3"/>
</dbReference>
<dbReference type="InterPro" id="IPR012340">
    <property type="entry name" value="NA-bd_OB-fold"/>
</dbReference>
<feature type="compositionally biased region" description="Low complexity" evidence="1">
    <location>
        <begin position="127"/>
        <end position="145"/>
    </location>
</feature>
<dbReference type="SUPFAM" id="SSF81872">
    <property type="entry name" value="BRCA2 helical domain"/>
    <property type="match status" value="1"/>
</dbReference>
<feature type="domain" description="Breast cancer type 2 susceptibility protein helical" evidence="3">
    <location>
        <begin position="510"/>
        <end position="566"/>
    </location>
</feature>
<dbReference type="Pfam" id="PF00634">
    <property type="entry name" value="BRCA2"/>
    <property type="match status" value="1"/>
</dbReference>
<sequence>MDIARAPSCSPSESLQPPAKRARLSKSPEPFPQASSPPATTAEYPSSSALTLPTSSAQAVDHSLSAPQPRSPSPQQDDVASPPPPATANSDFDDLDWDWLDNGEELEKNHRSSATKQAKDHGKGKGPAIASSRQRPSPAAAAGPSTYRAPAAAPLVTPARSSAQVPQQVFFQTASNKKLAVSDVALREAMKRFEAWEAEEEDPLPAASTSATATTNATPRATPFKPPTIAPTRPAQPIPKIGSSRDLQTTSLTTPNPSRFSSPRPTGAPAAAAHTPLPQRHQQALTTPASSTLRRPLAIIDQATSDNLMPGTKAHSPSKKVTLLEHQTLLNTPKQPHLSTGLRRTAAPSTRARTKFSTPFKRGVRPADAMGSEMVYASPVASSSMSTASPTKRLHAGMPRTSIAAIPPPAAPPSNPVPVPVPIIQPQPTHRPIFDLTPPLNPRLTLAQSGIIPESISATQAQSRGAPNEIFVILKHPDLAKHYVFDDASLPGVSLGPAAALEMLRKVAGEVDEEVLNLKWVQNHWGLILWKLAALVRHRPEDVFRLWTWGEMCRQLRYRYEREVNRAERSAIKRIQEHDASSTAPMILCVRAVLPGAPHWTQQQQEKNGSDDAAGPSATSTTKTAAYTLELTDGWYRIRASVDAVLGRAIGRGRIKAGVKIAVRGAKLHSGHEGTHVLDALEKSGLSLTGNSTSLARWDTRLGFSQMNFVACLRSLTPDGGCVACMDVVLTKVHPKGYVDINPSSSKGEGGGGNMSNARSEAEEVEAEERWRAEVDALQVGVQGEMEARGERWVELGEIVEEWVERVGAGPSGEEEQSGEGTVEEGCERTLAALLVEGEDARRVLKEASDSSPPLSSYIHNLSTKLRARAQQDREEAVLEAQRKVQELCPPRRTRSFRVIRFVDAAAAIALDGEGGGGGAGGQKKLKRSKRTVQLTLWDAADLEEKVELVEGGRYLVFNLQPIFKQSWRGADVAADVYLCTRRNTTWKKVG</sequence>
<feature type="region of interest" description="Disordered" evidence="1">
    <location>
        <begin position="333"/>
        <end position="355"/>
    </location>
</feature>
<dbReference type="Pfam" id="PF09103">
    <property type="entry name" value="BRCA-2_OB1"/>
    <property type="match status" value="1"/>
</dbReference>
<dbReference type="InterPro" id="IPR015187">
    <property type="entry name" value="BRCA2_OB_1"/>
</dbReference>
<dbReference type="InterPro" id="IPR015525">
    <property type="entry name" value="BRCA2"/>
</dbReference>
<feature type="compositionally biased region" description="Low complexity" evidence="1">
    <location>
        <begin position="205"/>
        <end position="223"/>
    </location>
</feature>
<feature type="compositionally biased region" description="Low complexity" evidence="1">
    <location>
        <begin position="263"/>
        <end position="278"/>
    </location>
</feature>
<feature type="compositionally biased region" description="Polar residues" evidence="1">
    <location>
        <begin position="280"/>
        <end position="291"/>
    </location>
</feature>
<dbReference type="EMBL" id="LWDF02000297">
    <property type="protein sequence ID" value="KAE8250691.1"/>
    <property type="molecule type" value="Genomic_DNA"/>
</dbReference>
<evidence type="ECO:0000259" key="3">
    <source>
        <dbReference type="Pfam" id="PF09169"/>
    </source>
</evidence>
<feature type="region of interest" description="Disordered" evidence="1">
    <location>
        <begin position="1"/>
        <end position="147"/>
    </location>
</feature>
<dbReference type="GO" id="GO:0000724">
    <property type="term" value="P:double-strand break repair via homologous recombination"/>
    <property type="evidence" value="ECO:0007669"/>
    <property type="project" value="InterPro"/>
</dbReference>
<reference evidence="4" key="1">
    <citation type="submission" date="2016-04" db="EMBL/GenBank/DDBJ databases">
        <authorList>
            <person name="Nguyen H.D."/>
            <person name="Samba Siva P."/>
            <person name="Cullis J."/>
            <person name="Levesque C.A."/>
            <person name="Hambleton S."/>
        </authorList>
    </citation>
    <scope>NUCLEOTIDE SEQUENCE</scope>
    <source>
        <strain evidence="4">DAOMC 236416</strain>
    </source>
</reference>
<dbReference type="SUPFAM" id="SSF50249">
    <property type="entry name" value="Nucleic acid-binding proteins"/>
    <property type="match status" value="2"/>
</dbReference>
<comment type="caution">
    <text evidence="4">The sequence shown here is derived from an EMBL/GenBank/DDBJ whole genome shotgun (WGS) entry which is preliminary data.</text>
</comment>
<feature type="compositionally biased region" description="Pro residues" evidence="1">
    <location>
        <begin position="224"/>
        <end position="237"/>
    </location>
</feature>
<proteinExistence type="predicted"/>
<feature type="compositionally biased region" description="Acidic residues" evidence="1">
    <location>
        <begin position="91"/>
        <end position="104"/>
    </location>
</feature>
<dbReference type="AlphaFoldDB" id="A0A177TK17"/>
<dbReference type="PANTHER" id="PTHR11289">
    <property type="entry name" value="BREAST CANCER TYPE 2 SUSCEPTIBILITY PROTEIN BRCA2"/>
    <property type="match status" value="1"/>
</dbReference>
<dbReference type="InterPro" id="IPR015252">
    <property type="entry name" value="BRCA2_hlx"/>
</dbReference>
<protein>
    <recommendedName>
        <fullName evidence="6">BRCA2 OB1 domain-containing protein</fullName>
    </recommendedName>
</protein>
<dbReference type="Pfam" id="PF09169">
    <property type="entry name" value="BRCA-2_helical"/>
    <property type="match status" value="1"/>
</dbReference>
<dbReference type="InterPro" id="IPR036315">
    <property type="entry name" value="BRCA2_hlx_sf"/>
</dbReference>
<reference evidence="4" key="2">
    <citation type="journal article" date="2019" name="IMA Fungus">
        <title>Genome sequencing and comparison of five Tilletia species to identify candidate genes for the detection of regulated species infecting wheat.</title>
        <authorList>
            <person name="Nguyen H.D.T."/>
            <person name="Sultana T."/>
            <person name="Kesanakurti P."/>
            <person name="Hambleton S."/>
        </authorList>
    </citation>
    <scope>NUCLEOTIDE SEQUENCE</scope>
    <source>
        <strain evidence="4">DAOMC 236416</strain>
    </source>
</reference>
<accession>A0A177TK17</accession>
<evidence type="ECO:0000313" key="4">
    <source>
        <dbReference type="EMBL" id="KAE8250691.1"/>
    </source>
</evidence>
<keyword evidence="5" id="KW-1185">Reference proteome</keyword>
<feature type="compositionally biased region" description="Low complexity" evidence="1">
    <location>
        <begin position="45"/>
        <end position="76"/>
    </location>
</feature>
<dbReference type="PANTHER" id="PTHR11289:SF0">
    <property type="entry name" value="BREAST CANCER TYPE 2 SUSCEPTIBILITY PROTEIN"/>
    <property type="match status" value="1"/>
</dbReference>
<name>A0A177TK17_9BASI</name>
<dbReference type="GO" id="GO:0006355">
    <property type="term" value="P:regulation of DNA-templated transcription"/>
    <property type="evidence" value="ECO:0007669"/>
    <property type="project" value="TreeGrafter"/>
</dbReference>
<evidence type="ECO:0000256" key="1">
    <source>
        <dbReference type="SAM" id="MobiDB-lite"/>
    </source>
</evidence>
<organism evidence="4 5">
    <name type="scientific">Tilletia indica</name>
    <dbReference type="NCBI Taxonomy" id="43049"/>
    <lineage>
        <taxon>Eukaryota</taxon>
        <taxon>Fungi</taxon>
        <taxon>Dikarya</taxon>
        <taxon>Basidiomycota</taxon>
        <taxon>Ustilaginomycotina</taxon>
        <taxon>Exobasidiomycetes</taxon>
        <taxon>Tilletiales</taxon>
        <taxon>Tilletiaceae</taxon>
        <taxon>Tilletia</taxon>
    </lineage>
</organism>
<gene>
    <name evidence="4" type="ORF">A4X13_0g4481</name>
</gene>
<dbReference type="Proteomes" id="UP000077521">
    <property type="component" value="Unassembled WGS sequence"/>
</dbReference>
<feature type="domain" description="BRCA2 OB1" evidence="2">
    <location>
        <begin position="570"/>
        <end position="705"/>
    </location>
</feature>
<evidence type="ECO:0000313" key="5">
    <source>
        <dbReference type="Proteomes" id="UP000077521"/>
    </source>
</evidence>
<feature type="region of interest" description="Disordered" evidence="1">
    <location>
        <begin position="196"/>
        <end position="291"/>
    </location>
</feature>
<feature type="compositionally biased region" description="Polar residues" evidence="1">
    <location>
        <begin position="245"/>
        <end position="261"/>
    </location>
</feature>
<evidence type="ECO:0000259" key="2">
    <source>
        <dbReference type="Pfam" id="PF09103"/>
    </source>
</evidence>
<feature type="region of interest" description="Disordered" evidence="1">
    <location>
        <begin position="741"/>
        <end position="766"/>
    </location>
</feature>
<feature type="region of interest" description="Disordered" evidence="1">
    <location>
        <begin position="600"/>
        <end position="619"/>
    </location>
</feature>